<feature type="region of interest" description="Disordered" evidence="1">
    <location>
        <begin position="216"/>
        <end position="237"/>
    </location>
</feature>
<sequence length="279" mass="32689">MSNNFFYEDGQGNIVDEQGGRKYNVYSDKHKAVFYYFNRVKLWKAAPSARKAQVEIRTGQIWAKRLKEDPQWNIYEKQTNKVNRLASQLQENHKKHLIDFFDIYPQATRQDAVESLTEAFENFNLKTTAVGNFILYECNLTVKRVTLQPLARNSLDNREKRYNWVKKWEGTDMKYLQNCVFVDEAGFSINMRSPNARSIRANDVITIEIREPMRPKKVKVDGRKKRKKPAAKNMPKGTVTGHYMRFVSKTLDEMDKFPEMTNFYIGNISSSILSRTQSN</sequence>
<name>A0ABP9Z9F7_9FUNG</name>
<gene>
    <name evidence="2" type="ORF">MFLAVUS_009252</name>
</gene>
<comment type="caution">
    <text evidence="2">The sequence shown here is derived from an EMBL/GenBank/DDBJ whole genome shotgun (WGS) entry which is preliminary data.</text>
</comment>
<dbReference type="EMBL" id="BAABUK010000027">
    <property type="protein sequence ID" value="GAA5815738.1"/>
    <property type="molecule type" value="Genomic_DNA"/>
</dbReference>
<organism evidence="2 3">
    <name type="scientific">Mucor flavus</name>
    <dbReference type="NCBI Taxonomy" id="439312"/>
    <lineage>
        <taxon>Eukaryota</taxon>
        <taxon>Fungi</taxon>
        <taxon>Fungi incertae sedis</taxon>
        <taxon>Mucoromycota</taxon>
        <taxon>Mucoromycotina</taxon>
        <taxon>Mucoromycetes</taxon>
        <taxon>Mucorales</taxon>
        <taxon>Mucorineae</taxon>
        <taxon>Mucoraceae</taxon>
        <taxon>Mucor</taxon>
    </lineage>
</organism>
<evidence type="ECO:0000313" key="3">
    <source>
        <dbReference type="Proteomes" id="UP001473302"/>
    </source>
</evidence>
<dbReference type="Proteomes" id="UP001473302">
    <property type="component" value="Unassembled WGS sequence"/>
</dbReference>
<protein>
    <submittedName>
        <fullName evidence="2">Uncharacterized protein</fullName>
    </submittedName>
</protein>
<accession>A0ABP9Z9F7</accession>
<keyword evidence="3" id="KW-1185">Reference proteome</keyword>
<proteinExistence type="predicted"/>
<reference evidence="2 3" key="1">
    <citation type="submission" date="2024-04" db="EMBL/GenBank/DDBJ databases">
        <title>genome sequences of Mucor flavus KT1a and Helicostylum pulchrum KT1b strains isolated from the surface of a dry-aged beef.</title>
        <authorList>
            <person name="Toyotome T."/>
            <person name="Hosono M."/>
            <person name="Torimaru M."/>
            <person name="Fukuda K."/>
            <person name="Mikami N."/>
        </authorList>
    </citation>
    <scope>NUCLEOTIDE SEQUENCE [LARGE SCALE GENOMIC DNA]</scope>
    <source>
        <strain evidence="2 3">KT1a</strain>
    </source>
</reference>
<evidence type="ECO:0000313" key="2">
    <source>
        <dbReference type="EMBL" id="GAA5815738.1"/>
    </source>
</evidence>
<evidence type="ECO:0000256" key="1">
    <source>
        <dbReference type="SAM" id="MobiDB-lite"/>
    </source>
</evidence>